<evidence type="ECO:0000256" key="5">
    <source>
        <dbReference type="ARBA" id="ARBA00023002"/>
    </source>
</evidence>
<protein>
    <submittedName>
        <fullName evidence="8">Farnesoate epoxidase</fullName>
    </submittedName>
</protein>
<keyword evidence="3" id="KW-0349">Heme</keyword>
<evidence type="ECO:0000256" key="7">
    <source>
        <dbReference type="ARBA" id="ARBA00023033"/>
    </source>
</evidence>
<dbReference type="InterPro" id="IPR036396">
    <property type="entry name" value="Cyt_P450_sf"/>
</dbReference>
<dbReference type="InterPro" id="IPR002401">
    <property type="entry name" value="Cyt_P450_E_grp-I"/>
</dbReference>
<keyword evidence="9" id="KW-1185">Reference proteome</keyword>
<evidence type="ECO:0000256" key="3">
    <source>
        <dbReference type="ARBA" id="ARBA00022617"/>
    </source>
</evidence>
<dbReference type="PANTHER" id="PTHR24300:SF376">
    <property type="entry name" value="CYTOCHROME P450 15A1"/>
    <property type="match status" value="1"/>
</dbReference>
<dbReference type="GO" id="GO:0008395">
    <property type="term" value="F:steroid hydroxylase activity"/>
    <property type="evidence" value="ECO:0007669"/>
    <property type="project" value="TreeGrafter"/>
</dbReference>
<keyword evidence="6" id="KW-0408">Iron</keyword>
<dbReference type="GO" id="GO:0005506">
    <property type="term" value="F:iron ion binding"/>
    <property type="evidence" value="ECO:0007669"/>
    <property type="project" value="InterPro"/>
</dbReference>
<evidence type="ECO:0000256" key="6">
    <source>
        <dbReference type="ARBA" id="ARBA00023004"/>
    </source>
</evidence>
<comment type="caution">
    <text evidence="8">The sequence shown here is derived from an EMBL/GenBank/DDBJ whole genome shotgun (WGS) entry which is preliminary data.</text>
</comment>
<dbReference type="PRINTS" id="PR00463">
    <property type="entry name" value="EP450I"/>
</dbReference>
<dbReference type="EMBL" id="LJIJ01000385">
    <property type="protein sequence ID" value="ODM98068.1"/>
    <property type="molecule type" value="Genomic_DNA"/>
</dbReference>
<organism evidence="8 9">
    <name type="scientific">Orchesella cincta</name>
    <name type="common">Springtail</name>
    <name type="synonym">Podura cincta</name>
    <dbReference type="NCBI Taxonomy" id="48709"/>
    <lineage>
        <taxon>Eukaryota</taxon>
        <taxon>Metazoa</taxon>
        <taxon>Ecdysozoa</taxon>
        <taxon>Arthropoda</taxon>
        <taxon>Hexapoda</taxon>
        <taxon>Collembola</taxon>
        <taxon>Entomobryomorpha</taxon>
        <taxon>Entomobryoidea</taxon>
        <taxon>Orchesellidae</taxon>
        <taxon>Orchesellinae</taxon>
        <taxon>Orchesella</taxon>
    </lineage>
</organism>
<keyword evidence="5" id="KW-0560">Oxidoreductase</keyword>
<evidence type="ECO:0000313" key="9">
    <source>
        <dbReference type="Proteomes" id="UP000094527"/>
    </source>
</evidence>
<dbReference type="Pfam" id="PF00067">
    <property type="entry name" value="p450"/>
    <property type="match status" value="1"/>
</dbReference>
<dbReference type="Proteomes" id="UP000094527">
    <property type="component" value="Unassembled WGS sequence"/>
</dbReference>
<dbReference type="GO" id="GO:0005737">
    <property type="term" value="C:cytoplasm"/>
    <property type="evidence" value="ECO:0007669"/>
    <property type="project" value="TreeGrafter"/>
</dbReference>
<dbReference type="InterPro" id="IPR050182">
    <property type="entry name" value="Cytochrome_P450_fam2"/>
</dbReference>
<keyword evidence="4" id="KW-0479">Metal-binding</keyword>
<dbReference type="SUPFAM" id="SSF48264">
    <property type="entry name" value="Cytochrome P450"/>
    <property type="match status" value="1"/>
</dbReference>
<proteinExistence type="inferred from homology"/>
<dbReference type="GO" id="GO:0020037">
    <property type="term" value="F:heme binding"/>
    <property type="evidence" value="ECO:0007669"/>
    <property type="project" value="InterPro"/>
</dbReference>
<dbReference type="AlphaFoldDB" id="A0A1D2MYJ4"/>
<dbReference type="InterPro" id="IPR001128">
    <property type="entry name" value="Cyt_P450"/>
</dbReference>
<dbReference type="Gene3D" id="1.10.630.10">
    <property type="entry name" value="Cytochrome P450"/>
    <property type="match status" value="1"/>
</dbReference>
<reference evidence="8 9" key="1">
    <citation type="journal article" date="2016" name="Genome Biol. Evol.">
        <title>Gene Family Evolution Reflects Adaptation to Soil Environmental Stressors in the Genome of the Collembolan Orchesella cincta.</title>
        <authorList>
            <person name="Faddeeva-Vakhrusheva A."/>
            <person name="Derks M.F."/>
            <person name="Anvar S.Y."/>
            <person name="Agamennone V."/>
            <person name="Suring W."/>
            <person name="Smit S."/>
            <person name="van Straalen N.M."/>
            <person name="Roelofs D."/>
        </authorList>
    </citation>
    <scope>NUCLEOTIDE SEQUENCE [LARGE SCALE GENOMIC DNA]</scope>
    <source>
        <tissue evidence="8">Mixed pool</tissue>
    </source>
</reference>
<dbReference type="GO" id="GO:0006082">
    <property type="term" value="P:organic acid metabolic process"/>
    <property type="evidence" value="ECO:0007669"/>
    <property type="project" value="TreeGrafter"/>
</dbReference>
<dbReference type="GO" id="GO:0016712">
    <property type="term" value="F:oxidoreductase activity, acting on paired donors, with incorporation or reduction of molecular oxygen, reduced flavin or flavoprotein as one donor, and incorporation of one atom of oxygen"/>
    <property type="evidence" value="ECO:0007669"/>
    <property type="project" value="TreeGrafter"/>
</dbReference>
<evidence type="ECO:0000313" key="8">
    <source>
        <dbReference type="EMBL" id="ODM98068.1"/>
    </source>
</evidence>
<accession>A0A1D2MYJ4</accession>
<dbReference type="GO" id="GO:0006805">
    <property type="term" value="P:xenobiotic metabolic process"/>
    <property type="evidence" value="ECO:0007669"/>
    <property type="project" value="TreeGrafter"/>
</dbReference>
<dbReference type="OMA" id="NHETWIN"/>
<sequence>MFIELVLTLLTVLLVWFIIDNYFPARKFAPGPLRLPLIGNALSLILNRSTPPFILFQQFSKQYGPVCYLSTGQRKIVIIDDFETSKQILNHETWINRPYHPRIGERSFGKPLGIIFVNGDGWKEMRRFSMRTLRDFGYGKQTSMQVVLDEEVKALTSKVELVANSSEPVMEVKHLFTMPVLNILWSMVSNIRTTEDDVKLRKLIVLVDNLAKANPIAGNILSIFPFLRFIFPDWTGHTFAQKCHKELQIYFRDILERRRSEGGYAEDKRDFIDTFIEEINRHAKLGSNPNHYTDEQFITTITDLFEGQTA</sequence>
<evidence type="ECO:0000256" key="1">
    <source>
        <dbReference type="ARBA" id="ARBA00001971"/>
    </source>
</evidence>
<dbReference type="OrthoDB" id="3934656at2759"/>
<evidence type="ECO:0000256" key="2">
    <source>
        <dbReference type="ARBA" id="ARBA00010617"/>
    </source>
</evidence>
<comment type="cofactor">
    <cofactor evidence="1">
        <name>heme</name>
        <dbReference type="ChEBI" id="CHEBI:30413"/>
    </cofactor>
</comment>
<gene>
    <name evidence="8" type="ORF">Ocin01_08616</name>
</gene>
<name>A0A1D2MYJ4_ORCCI</name>
<evidence type="ECO:0000256" key="4">
    <source>
        <dbReference type="ARBA" id="ARBA00022723"/>
    </source>
</evidence>
<comment type="similarity">
    <text evidence="2">Belongs to the cytochrome P450 family.</text>
</comment>
<dbReference type="PANTHER" id="PTHR24300">
    <property type="entry name" value="CYTOCHROME P450 508A4-RELATED"/>
    <property type="match status" value="1"/>
</dbReference>
<dbReference type="STRING" id="48709.A0A1D2MYJ4"/>
<keyword evidence="7" id="KW-0503">Monooxygenase</keyword>